<dbReference type="InterPro" id="IPR029044">
    <property type="entry name" value="Nucleotide-diphossugar_trans"/>
</dbReference>
<dbReference type="EC" id="2.7.7.76" evidence="3"/>
<dbReference type="EMBL" id="FXZA01000013">
    <property type="protein sequence ID" value="SMX86116.1"/>
    <property type="molecule type" value="Genomic_DNA"/>
</dbReference>
<dbReference type="PANTHER" id="PTHR43777">
    <property type="entry name" value="MOLYBDENUM COFACTOR CYTIDYLYLTRANSFERASE"/>
    <property type="match status" value="1"/>
</dbReference>
<protein>
    <submittedName>
        <fullName evidence="3">Molybdenum cofactor cytidylyltransferase</fullName>
        <ecNumber evidence="3">2.7.7.76</ecNumber>
    </submittedName>
</protein>
<dbReference type="SUPFAM" id="SSF53448">
    <property type="entry name" value="Nucleotide-diphospho-sugar transferases"/>
    <property type="match status" value="1"/>
</dbReference>
<sequence length="220" mass="22908">MSGETGSAPPKRPVPGPPRGLILAAGAGRRLGRGPKALLVREDGLTLVESMVLALLDGGCRDVTVVTGARGAEVARVLDGRDLVSIVDNPGWSSGMGSSLRCGLQTIGPGRDVIVTPVDRPGISAEEVARLIAAHHPGAITAAGHRDPNGSLRRGHPVLFDESWTSQAAAAAHGDVGARDLLETHRAVVDLVDCTDLDDGTDIDEPEDLPRLRAAVRSRR</sequence>
<proteinExistence type="predicted"/>
<keyword evidence="3" id="KW-0808">Transferase</keyword>
<dbReference type="GO" id="GO:0061602">
    <property type="term" value="F:molybdenum cofactor cytidylyltransferase activity"/>
    <property type="evidence" value="ECO:0007669"/>
    <property type="project" value="UniProtKB-EC"/>
</dbReference>
<evidence type="ECO:0000259" key="2">
    <source>
        <dbReference type="Pfam" id="PF12804"/>
    </source>
</evidence>
<dbReference type="AlphaFoldDB" id="A0A2H1JF47"/>
<dbReference type="OrthoDB" id="4427994at2"/>
<feature type="region of interest" description="Disordered" evidence="1">
    <location>
        <begin position="1"/>
        <end position="20"/>
    </location>
</feature>
<evidence type="ECO:0000256" key="1">
    <source>
        <dbReference type="SAM" id="MobiDB-lite"/>
    </source>
</evidence>
<keyword evidence="3" id="KW-0548">Nucleotidyltransferase</keyword>
<organism evidence="3 4">
    <name type="scientific">Brevibacterium linens</name>
    <dbReference type="NCBI Taxonomy" id="1703"/>
    <lineage>
        <taxon>Bacteria</taxon>
        <taxon>Bacillati</taxon>
        <taxon>Actinomycetota</taxon>
        <taxon>Actinomycetes</taxon>
        <taxon>Micrococcales</taxon>
        <taxon>Brevibacteriaceae</taxon>
        <taxon>Brevibacterium</taxon>
    </lineage>
</organism>
<reference evidence="3 4" key="1">
    <citation type="submission" date="2017-03" db="EMBL/GenBank/DDBJ databases">
        <authorList>
            <person name="Afonso C.L."/>
            <person name="Miller P.J."/>
            <person name="Scott M.A."/>
            <person name="Spackman E."/>
            <person name="Goraichik I."/>
            <person name="Dimitrov K.M."/>
            <person name="Suarez D.L."/>
            <person name="Swayne D.E."/>
        </authorList>
    </citation>
    <scope>NUCLEOTIDE SEQUENCE [LARGE SCALE GENOMIC DNA]</scope>
    <source>
        <strain evidence="3 4">Mu101</strain>
    </source>
</reference>
<feature type="domain" description="MobA-like NTP transferase" evidence="2">
    <location>
        <begin position="20"/>
        <end position="186"/>
    </location>
</feature>
<dbReference type="Pfam" id="PF12804">
    <property type="entry name" value="NTP_transf_3"/>
    <property type="match status" value="1"/>
</dbReference>
<dbReference type="InterPro" id="IPR025877">
    <property type="entry name" value="MobA-like_NTP_Trfase"/>
</dbReference>
<evidence type="ECO:0000313" key="4">
    <source>
        <dbReference type="Proteomes" id="UP000234498"/>
    </source>
</evidence>
<gene>
    <name evidence="3" type="ORF">BLIN101_02250</name>
</gene>
<dbReference type="PANTHER" id="PTHR43777:SF1">
    <property type="entry name" value="MOLYBDENUM COFACTOR CYTIDYLYLTRANSFERASE"/>
    <property type="match status" value="1"/>
</dbReference>
<dbReference type="RefSeq" id="WP_101595590.1">
    <property type="nucleotide sequence ID" value="NZ_FXZA01000013.1"/>
</dbReference>
<dbReference type="Gene3D" id="3.90.550.10">
    <property type="entry name" value="Spore Coat Polysaccharide Biosynthesis Protein SpsA, Chain A"/>
    <property type="match status" value="1"/>
</dbReference>
<accession>A0A2H1JF47</accession>
<dbReference type="CDD" id="cd04182">
    <property type="entry name" value="GT_2_like_f"/>
    <property type="match status" value="1"/>
</dbReference>
<dbReference type="Proteomes" id="UP000234498">
    <property type="component" value="Unassembled WGS sequence"/>
</dbReference>
<evidence type="ECO:0000313" key="3">
    <source>
        <dbReference type="EMBL" id="SMX86116.1"/>
    </source>
</evidence>
<name>A0A2H1JF47_BRELN</name>